<evidence type="ECO:0000256" key="4">
    <source>
        <dbReference type="RuleBase" id="RU003330"/>
    </source>
</evidence>
<gene>
    <name evidence="5" type="ORF">CC80DRAFT_308500</name>
</gene>
<dbReference type="Gene3D" id="3.40.50.300">
    <property type="entry name" value="P-loop containing nucleotide triphosphate hydrolases"/>
    <property type="match status" value="1"/>
</dbReference>
<keyword evidence="6" id="KW-1185">Reference proteome</keyword>
<dbReference type="EMBL" id="ML976984">
    <property type="protein sequence ID" value="KAF1959688.1"/>
    <property type="molecule type" value="Genomic_DNA"/>
</dbReference>
<evidence type="ECO:0000256" key="3">
    <source>
        <dbReference type="ARBA" id="ARBA00022777"/>
    </source>
</evidence>
<sequence>MTPKPQFVSVLGPPGSGKGTQCALLKEQYRCEHISVGDLLRSEADDPESPYAAILQENLKHGRIGTKEMTVGIMKRKVDELVKQGEEIILLDGFPRKVETAEYFEKTVGPLQLIIVLVCSDEVLEKRLLERSRADDDMETIRKRITVFKETTVKVAEAYRENGIVVEVNADDELVAVATDILKALERGSVQLGRRQT</sequence>
<dbReference type="Pfam" id="PF00406">
    <property type="entry name" value="ADK"/>
    <property type="match status" value="1"/>
</dbReference>
<evidence type="ECO:0000313" key="5">
    <source>
        <dbReference type="EMBL" id="KAF1959688.1"/>
    </source>
</evidence>
<protein>
    <submittedName>
        <fullName evidence="5">P-loop containing nucleoside triphosphate hydrolase protein</fullName>
    </submittedName>
</protein>
<proteinExistence type="inferred from homology"/>
<evidence type="ECO:0000313" key="6">
    <source>
        <dbReference type="Proteomes" id="UP000800035"/>
    </source>
</evidence>
<comment type="similarity">
    <text evidence="4">Belongs to the adenylate kinase family.</text>
</comment>
<dbReference type="OrthoDB" id="442176at2759"/>
<dbReference type="AlphaFoldDB" id="A0A6A5U4R2"/>
<dbReference type="HAMAP" id="MF_00235">
    <property type="entry name" value="Adenylate_kinase_Adk"/>
    <property type="match status" value="1"/>
</dbReference>
<dbReference type="GO" id="GO:0006139">
    <property type="term" value="P:nucleobase-containing compound metabolic process"/>
    <property type="evidence" value="ECO:0007669"/>
    <property type="project" value="InterPro"/>
</dbReference>
<evidence type="ECO:0000256" key="2">
    <source>
        <dbReference type="ARBA" id="ARBA00022741"/>
    </source>
</evidence>
<dbReference type="CDD" id="cd01428">
    <property type="entry name" value="ADK"/>
    <property type="match status" value="1"/>
</dbReference>
<dbReference type="SUPFAM" id="SSF52540">
    <property type="entry name" value="P-loop containing nucleoside triphosphate hydrolases"/>
    <property type="match status" value="1"/>
</dbReference>
<dbReference type="InterPro" id="IPR000850">
    <property type="entry name" value="Adenylat/UMP-CMP_kin"/>
</dbReference>
<dbReference type="GO" id="GO:0005524">
    <property type="term" value="F:ATP binding"/>
    <property type="evidence" value="ECO:0007669"/>
    <property type="project" value="InterPro"/>
</dbReference>
<keyword evidence="3 4" id="KW-0418">Kinase</keyword>
<dbReference type="GO" id="GO:0016787">
    <property type="term" value="F:hydrolase activity"/>
    <property type="evidence" value="ECO:0007669"/>
    <property type="project" value="UniProtKB-KW"/>
</dbReference>
<dbReference type="Proteomes" id="UP000800035">
    <property type="component" value="Unassembled WGS sequence"/>
</dbReference>
<dbReference type="InterPro" id="IPR027417">
    <property type="entry name" value="P-loop_NTPase"/>
</dbReference>
<dbReference type="GO" id="GO:0019205">
    <property type="term" value="F:nucleobase-containing compound kinase activity"/>
    <property type="evidence" value="ECO:0007669"/>
    <property type="project" value="InterPro"/>
</dbReference>
<evidence type="ECO:0000256" key="1">
    <source>
        <dbReference type="ARBA" id="ARBA00022679"/>
    </source>
</evidence>
<keyword evidence="2" id="KW-0547">Nucleotide-binding</keyword>
<organism evidence="5 6">
    <name type="scientific">Byssothecium circinans</name>
    <dbReference type="NCBI Taxonomy" id="147558"/>
    <lineage>
        <taxon>Eukaryota</taxon>
        <taxon>Fungi</taxon>
        <taxon>Dikarya</taxon>
        <taxon>Ascomycota</taxon>
        <taxon>Pezizomycotina</taxon>
        <taxon>Dothideomycetes</taxon>
        <taxon>Pleosporomycetidae</taxon>
        <taxon>Pleosporales</taxon>
        <taxon>Massarineae</taxon>
        <taxon>Massarinaceae</taxon>
        <taxon>Byssothecium</taxon>
    </lineage>
</organism>
<dbReference type="PRINTS" id="PR00094">
    <property type="entry name" value="ADENYLTKNASE"/>
</dbReference>
<dbReference type="PANTHER" id="PTHR23359">
    <property type="entry name" value="NUCLEOTIDE KINASE"/>
    <property type="match status" value="1"/>
</dbReference>
<keyword evidence="5" id="KW-0378">Hydrolase</keyword>
<name>A0A6A5U4R2_9PLEO</name>
<keyword evidence="1 4" id="KW-0808">Transferase</keyword>
<reference evidence="5" key="1">
    <citation type="journal article" date="2020" name="Stud. Mycol.">
        <title>101 Dothideomycetes genomes: a test case for predicting lifestyles and emergence of pathogens.</title>
        <authorList>
            <person name="Haridas S."/>
            <person name="Albert R."/>
            <person name="Binder M."/>
            <person name="Bloem J."/>
            <person name="Labutti K."/>
            <person name="Salamov A."/>
            <person name="Andreopoulos B."/>
            <person name="Baker S."/>
            <person name="Barry K."/>
            <person name="Bills G."/>
            <person name="Bluhm B."/>
            <person name="Cannon C."/>
            <person name="Castanera R."/>
            <person name="Culley D."/>
            <person name="Daum C."/>
            <person name="Ezra D."/>
            <person name="Gonzalez J."/>
            <person name="Henrissat B."/>
            <person name="Kuo A."/>
            <person name="Liang C."/>
            <person name="Lipzen A."/>
            <person name="Lutzoni F."/>
            <person name="Magnuson J."/>
            <person name="Mondo S."/>
            <person name="Nolan M."/>
            <person name="Ohm R."/>
            <person name="Pangilinan J."/>
            <person name="Park H.-J."/>
            <person name="Ramirez L."/>
            <person name="Alfaro M."/>
            <person name="Sun H."/>
            <person name="Tritt A."/>
            <person name="Yoshinaga Y."/>
            <person name="Zwiers L.-H."/>
            <person name="Turgeon B."/>
            <person name="Goodwin S."/>
            <person name="Spatafora J."/>
            <person name="Crous P."/>
            <person name="Grigoriev I."/>
        </authorList>
    </citation>
    <scope>NUCLEOTIDE SEQUENCE</scope>
    <source>
        <strain evidence="5">CBS 675.92</strain>
    </source>
</reference>
<accession>A0A6A5U4R2</accession>